<dbReference type="PANTHER" id="PTHR34698:SF2">
    <property type="entry name" value="5-OXOPROLINASE SUBUNIT B"/>
    <property type="match status" value="1"/>
</dbReference>
<name>A0ABS0B9L4_9GAMM</name>
<proteinExistence type="predicted"/>
<keyword evidence="3" id="KW-0067">ATP-binding</keyword>
<dbReference type="SMART" id="SM00796">
    <property type="entry name" value="AHS1"/>
    <property type="match status" value="1"/>
</dbReference>
<gene>
    <name evidence="5" type="primary">pxpB</name>
    <name evidence="5" type="ORF">IU514_10020</name>
</gene>
<evidence type="ECO:0000256" key="1">
    <source>
        <dbReference type="ARBA" id="ARBA00022741"/>
    </source>
</evidence>
<protein>
    <submittedName>
        <fullName evidence="5">5-oxoprolinase subunit PxpB</fullName>
        <ecNumber evidence="5">3.5.2.9</ecNumber>
    </submittedName>
</protein>
<accession>A0ABS0B9L4</accession>
<dbReference type="InterPro" id="IPR003833">
    <property type="entry name" value="CT_C_D"/>
</dbReference>
<dbReference type="PANTHER" id="PTHR34698">
    <property type="entry name" value="5-OXOPROLINASE SUBUNIT B"/>
    <property type="match status" value="1"/>
</dbReference>
<organism evidence="5 6">
    <name type="scientific">Lysobacter niastensis</name>
    <dbReference type="NCBI Taxonomy" id="380629"/>
    <lineage>
        <taxon>Bacteria</taxon>
        <taxon>Pseudomonadati</taxon>
        <taxon>Pseudomonadota</taxon>
        <taxon>Gammaproteobacteria</taxon>
        <taxon>Lysobacterales</taxon>
        <taxon>Lysobacteraceae</taxon>
        <taxon>Lysobacter</taxon>
    </lineage>
</organism>
<dbReference type="Gene3D" id="3.30.1360.40">
    <property type="match status" value="1"/>
</dbReference>
<dbReference type="GO" id="GO:0017168">
    <property type="term" value="F:5-oxoprolinase (ATP-hydrolyzing) activity"/>
    <property type="evidence" value="ECO:0007669"/>
    <property type="project" value="UniProtKB-EC"/>
</dbReference>
<dbReference type="EMBL" id="JADLZT010000005">
    <property type="protein sequence ID" value="MBF6024366.1"/>
    <property type="molecule type" value="Genomic_DNA"/>
</dbReference>
<comment type="caution">
    <text evidence="5">The sequence shown here is derived from an EMBL/GenBank/DDBJ whole genome shotgun (WGS) entry which is preliminary data.</text>
</comment>
<dbReference type="RefSeq" id="WP_194930973.1">
    <property type="nucleotide sequence ID" value="NZ_JADLZT010000005.1"/>
</dbReference>
<evidence type="ECO:0000259" key="4">
    <source>
        <dbReference type="SMART" id="SM00796"/>
    </source>
</evidence>
<dbReference type="SUPFAM" id="SSF50891">
    <property type="entry name" value="Cyclophilin-like"/>
    <property type="match status" value="1"/>
</dbReference>
<sequence length="230" mass="24324">MTPSRPACDIEALADDAWLLRFGDTLDPALNAHVHALAARIRSRAPHWLRDLVPAFASLGVFFDPASSPDRVRVELEGIVESMEAVATTAGDRLVEIPVIYGGECGPDLESAAQELGMAAAQLAARHAAGEYTVAMIGFAPGFPYLSGLDPELALPRLATPRARVAAGSVAIGGAQTGIYPRESPGGWRILGRTPRVLFDPEQNPPTLLQPGDRVRFVAIDSAAVAQELA</sequence>
<feature type="domain" description="Carboxyltransferase" evidence="4">
    <location>
        <begin position="8"/>
        <end position="209"/>
    </location>
</feature>
<dbReference type="NCBIfam" id="TIGR00370">
    <property type="entry name" value="5-oxoprolinase subunit PxpB"/>
    <property type="match status" value="1"/>
</dbReference>
<dbReference type="EC" id="3.5.2.9" evidence="5"/>
<dbReference type="InterPro" id="IPR010016">
    <property type="entry name" value="PxpB"/>
</dbReference>
<keyword evidence="6" id="KW-1185">Reference proteome</keyword>
<reference evidence="5 6" key="1">
    <citation type="submission" date="2020-11" db="EMBL/GenBank/DDBJ databases">
        <title>Draft Genome Sequence and Secondary Metabolite Biosynthetic Potential of the Lysobacter niastensis Type strain DSM 18481.</title>
        <authorList>
            <person name="Turrini P."/>
            <person name="Artuso I."/>
            <person name="Tescari M."/>
            <person name="Lugli G.A."/>
            <person name="Frangipani E."/>
            <person name="Ventura M."/>
            <person name="Visca P."/>
        </authorList>
    </citation>
    <scope>NUCLEOTIDE SEQUENCE [LARGE SCALE GENOMIC DNA]</scope>
    <source>
        <strain evidence="5 6">DSM 18481</strain>
    </source>
</reference>
<keyword evidence="1" id="KW-0547">Nucleotide-binding</keyword>
<dbReference type="Gene3D" id="2.40.100.10">
    <property type="entry name" value="Cyclophilin-like"/>
    <property type="match status" value="1"/>
</dbReference>
<dbReference type="SUPFAM" id="SSF160467">
    <property type="entry name" value="PH0987 N-terminal domain-like"/>
    <property type="match status" value="1"/>
</dbReference>
<dbReference type="InterPro" id="IPR029000">
    <property type="entry name" value="Cyclophilin-like_dom_sf"/>
</dbReference>
<dbReference type="Proteomes" id="UP001429984">
    <property type="component" value="Unassembled WGS sequence"/>
</dbReference>
<evidence type="ECO:0000256" key="2">
    <source>
        <dbReference type="ARBA" id="ARBA00022801"/>
    </source>
</evidence>
<evidence type="ECO:0000313" key="5">
    <source>
        <dbReference type="EMBL" id="MBF6024366.1"/>
    </source>
</evidence>
<evidence type="ECO:0000256" key="3">
    <source>
        <dbReference type="ARBA" id="ARBA00022840"/>
    </source>
</evidence>
<evidence type="ECO:0000313" key="6">
    <source>
        <dbReference type="Proteomes" id="UP001429984"/>
    </source>
</evidence>
<dbReference type="Pfam" id="PF02682">
    <property type="entry name" value="CT_C_D"/>
    <property type="match status" value="1"/>
</dbReference>
<keyword evidence="2 5" id="KW-0378">Hydrolase</keyword>